<keyword evidence="6 8" id="KW-0472">Membrane</keyword>
<evidence type="ECO:0000256" key="2">
    <source>
        <dbReference type="ARBA" id="ARBA00022475"/>
    </source>
</evidence>
<dbReference type="GO" id="GO:0019199">
    <property type="term" value="F:transmembrane receptor protein kinase activity"/>
    <property type="evidence" value="ECO:0007669"/>
    <property type="project" value="InterPro"/>
</dbReference>
<feature type="signal peptide" evidence="9">
    <location>
        <begin position="1"/>
        <end position="27"/>
    </location>
</feature>
<dbReference type="GO" id="GO:0045087">
    <property type="term" value="P:innate immune response"/>
    <property type="evidence" value="ECO:0007669"/>
    <property type="project" value="InterPro"/>
</dbReference>
<dbReference type="PANTHER" id="PTHR46204:SF11">
    <property type="entry name" value="PROTEIN KINASE DOMAIN-CONTAINING PROTEIN"/>
    <property type="match status" value="1"/>
</dbReference>
<protein>
    <recommendedName>
        <fullName evidence="10">LysM domain-containing protein</fullName>
    </recommendedName>
</protein>
<dbReference type="InParanoid" id="B9RAW8"/>
<dbReference type="STRING" id="3988.B9RAW8"/>
<gene>
    <name evidence="11" type="ORF">RCOM_1509410</name>
</gene>
<keyword evidence="5 8" id="KW-1133">Transmembrane helix</keyword>
<dbReference type="Proteomes" id="UP000008311">
    <property type="component" value="Unassembled WGS sequence"/>
</dbReference>
<name>B9RAW8_RICCO</name>
<sequence length="267" mass="29722">MAVPKYHLLYLPLLATVLNKVLPVSQASLMYPFSCSEHIQICNSYLYHISEGLSIDQIASFYSVNSSHIKPIIHGTKQDYLISVPCTCKDVNGTQGYFYDTSYRVQSGDTFINTSSILFSGQAWKVKNEVGLFIAGDTISIHLLCGCTEVQSQEIVTYTVQENDTLTGIAELLSARLSKLHYLTLTLATVSAVTFCSVCALILFLIRRLRNHKNNQEAVNKCHSPSKTSLQSYFHKNDIEDATFESERPVAYSVKEIDKATVTLTVA</sequence>
<accession>B9RAW8</accession>
<reference evidence="12" key="1">
    <citation type="journal article" date="2010" name="Nat. Biotechnol.">
        <title>Draft genome sequence of the oilseed species Ricinus communis.</title>
        <authorList>
            <person name="Chan A.P."/>
            <person name="Crabtree J."/>
            <person name="Zhao Q."/>
            <person name="Lorenzi H."/>
            <person name="Orvis J."/>
            <person name="Puiu D."/>
            <person name="Melake-Berhan A."/>
            <person name="Jones K.M."/>
            <person name="Redman J."/>
            <person name="Chen G."/>
            <person name="Cahoon E.B."/>
            <person name="Gedil M."/>
            <person name="Stanke M."/>
            <person name="Haas B.J."/>
            <person name="Wortman J.R."/>
            <person name="Fraser-Liggett C.M."/>
            <person name="Ravel J."/>
            <person name="Rabinowicz P.D."/>
        </authorList>
    </citation>
    <scope>NUCLEOTIDE SEQUENCE [LARGE SCALE GENOMIC DNA]</scope>
    <source>
        <strain evidence="12">cv. Hale</strain>
    </source>
</reference>
<keyword evidence="2" id="KW-1003">Cell membrane</keyword>
<keyword evidence="3 8" id="KW-0812">Transmembrane</keyword>
<evidence type="ECO:0000256" key="4">
    <source>
        <dbReference type="ARBA" id="ARBA00022729"/>
    </source>
</evidence>
<dbReference type="InterPro" id="IPR044812">
    <property type="entry name" value="CERK1/LYK3-like"/>
</dbReference>
<dbReference type="InterPro" id="IPR018392">
    <property type="entry name" value="LysM"/>
</dbReference>
<evidence type="ECO:0000313" key="12">
    <source>
        <dbReference type="Proteomes" id="UP000008311"/>
    </source>
</evidence>
<evidence type="ECO:0000256" key="9">
    <source>
        <dbReference type="SAM" id="SignalP"/>
    </source>
</evidence>
<dbReference type="AlphaFoldDB" id="B9RAW8"/>
<feature type="transmembrane region" description="Helical" evidence="8">
    <location>
        <begin position="182"/>
        <end position="206"/>
    </location>
</feature>
<dbReference type="EMBL" id="EQ973773">
    <property type="protein sequence ID" value="EEF51945.1"/>
    <property type="molecule type" value="Genomic_DNA"/>
</dbReference>
<evidence type="ECO:0000259" key="10">
    <source>
        <dbReference type="Pfam" id="PF01476"/>
    </source>
</evidence>
<keyword evidence="4 9" id="KW-0732">Signal</keyword>
<evidence type="ECO:0000256" key="8">
    <source>
        <dbReference type="SAM" id="Phobius"/>
    </source>
</evidence>
<evidence type="ECO:0000256" key="6">
    <source>
        <dbReference type="ARBA" id="ARBA00023136"/>
    </source>
</evidence>
<organism evidence="11 12">
    <name type="scientific">Ricinus communis</name>
    <name type="common">Castor bean</name>
    <dbReference type="NCBI Taxonomy" id="3988"/>
    <lineage>
        <taxon>Eukaryota</taxon>
        <taxon>Viridiplantae</taxon>
        <taxon>Streptophyta</taxon>
        <taxon>Embryophyta</taxon>
        <taxon>Tracheophyta</taxon>
        <taxon>Spermatophyta</taxon>
        <taxon>Magnoliopsida</taxon>
        <taxon>eudicotyledons</taxon>
        <taxon>Gunneridae</taxon>
        <taxon>Pentapetalae</taxon>
        <taxon>rosids</taxon>
        <taxon>fabids</taxon>
        <taxon>Malpighiales</taxon>
        <taxon>Euphorbiaceae</taxon>
        <taxon>Acalyphoideae</taxon>
        <taxon>Acalypheae</taxon>
        <taxon>Ricinus</taxon>
    </lineage>
</organism>
<feature type="domain" description="LysM" evidence="10">
    <location>
        <begin position="158"/>
        <end position="171"/>
    </location>
</feature>
<evidence type="ECO:0000313" key="11">
    <source>
        <dbReference type="EMBL" id="EEF51945.1"/>
    </source>
</evidence>
<evidence type="ECO:0000256" key="5">
    <source>
        <dbReference type="ARBA" id="ARBA00022989"/>
    </source>
</evidence>
<proteinExistence type="predicted"/>
<evidence type="ECO:0000256" key="7">
    <source>
        <dbReference type="ARBA" id="ARBA00023157"/>
    </source>
</evidence>
<keyword evidence="7" id="KW-1015">Disulfide bond</keyword>
<feature type="chain" id="PRO_5002890831" description="LysM domain-containing protein" evidence="9">
    <location>
        <begin position="28"/>
        <end position="267"/>
    </location>
</feature>
<evidence type="ECO:0000256" key="3">
    <source>
        <dbReference type="ARBA" id="ARBA00022692"/>
    </source>
</evidence>
<comment type="subcellular location">
    <subcellularLocation>
        <location evidence="1">Cell membrane</location>
        <topology evidence="1">Single-pass membrane protein</topology>
    </subcellularLocation>
</comment>
<keyword evidence="12" id="KW-1185">Reference proteome</keyword>
<dbReference type="PANTHER" id="PTHR46204">
    <property type="entry name" value="CHITIN ELICITOR RECEPTOR KINASE 1-RELATED"/>
    <property type="match status" value="1"/>
</dbReference>
<dbReference type="Pfam" id="PF01476">
    <property type="entry name" value="LysM"/>
    <property type="match status" value="1"/>
</dbReference>
<dbReference type="GO" id="GO:0005886">
    <property type="term" value="C:plasma membrane"/>
    <property type="evidence" value="ECO:0007669"/>
    <property type="project" value="UniProtKB-SubCell"/>
</dbReference>
<evidence type="ECO:0000256" key="1">
    <source>
        <dbReference type="ARBA" id="ARBA00004162"/>
    </source>
</evidence>